<dbReference type="InterPro" id="IPR058912">
    <property type="entry name" value="HTH_animal"/>
</dbReference>
<feature type="region of interest" description="Disordered" evidence="1">
    <location>
        <begin position="55"/>
        <end position="103"/>
    </location>
</feature>
<dbReference type="InterPro" id="IPR000477">
    <property type="entry name" value="RT_dom"/>
</dbReference>
<dbReference type="Proteomes" id="UP000663852">
    <property type="component" value="Unassembled WGS sequence"/>
</dbReference>
<evidence type="ECO:0000313" key="4">
    <source>
        <dbReference type="Proteomes" id="UP000663852"/>
    </source>
</evidence>
<gene>
    <name evidence="3" type="ORF">EDS130_LOCUS27895</name>
</gene>
<feature type="compositionally biased region" description="Polar residues" evidence="1">
    <location>
        <begin position="59"/>
        <end position="74"/>
    </location>
</feature>
<organism evidence="3 4">
    <name type="scientific">Adineta ricciae</name>
    <name type="common">Rotifer</name>
    <dbReference type="NCBI Taxonomy" id="249248"/>
    <lineage>
        <taxon>Eukaryota</taxon>
        <taxon>Metazoa</taxon>
        <taxon>Spiralia</taxon>
        <taxon>Gnathifera</taxon>
        <taxon>Rotifera</taxon>
        <taxon>Eurotatoria</taxon>
        <taxon>Bdelloidea</taxon>
        <taxon>Adinetida</taxon>
        <taxon>Adinetidae</taxon>
        <taxon>Adineta</taxon>
    </lineage>
</organism>
<dbReference type="Pfam" id="PF26215">
    <property type="entry name" value="HTH_animal"/>
    <property type="match status" value="1"/>
</dbReference>
<proteinExistence type="predicted"/>
<evidence type="ECO:0000256" key="1">
    <source>
        <dbReference type="SAM" id="MobiDB-lite"/>
    </source>
</evidence>
<dbReference type="OrthoDB" id="10014265at2759"/>
<accession>A0A814ZSW6</accession>
<dbReference type="PANTHER" id="PTHR21301">
    <property type="entry name" value="REVERSE TRANSCRIPTASE"/>
    <property type="match status" value="1"/>
</dbReference>
<dbReference type="PANTHER" id="PTHR21301:SF10">
    <property type="entry name" value="REVERSE TRANSCRIPTASE DOMAIN-CONTAINING PROTEIN"/>
    <property type="match status" value="1"/>
</dbReference>
<feature type="compositionally biased region" description="Basic and acidic residues" evidence="1">
    <location>
        <begin position="93"/>
        <end position="102"/>
    </location>
</feature>
<dbReference type="PROSITE" id="PS50878">
    <property type="entry name" value="RT_POL"/>
    <property type="match status" value="1"/>
</dbReference>
<evidence type="ECO:0000259" key="2">
    <source>
        <dbReference type="PROSITE" id="PS50878"/>
    </source>
</evidence>
<sequence length="1114" mass="132623">MNVNDIKQQFNYDEDSNRKQRRKCHGNRRDQRFRKKCRAQGMQIATIKKLLEERDRVRTTNNHTKTSTYNTGSTHMDVESKQIRTNSSKRKRDVLSQEESKKMKNKPNIMTISSVVRNNNKIGNTNYRQSMYLKQSSAILFQVLSKILKYPLKKKDEQRFIYVRLISFDQQYCTEIELQLWHSYVDIALQHHIWPDQIYALTKTNNFEACQQFVVHYIHTLQQRLNQCQLELSKHSHLCPITILSLNQIDHSLKEMVDYERKYLSTRNNRRLFQFKDKIHENDLSGLISTYRLTIYQNESINQLMKIRREQIETWKEFLMFETRILCKCLPQNFDELERFIAPNIYSPAINNSTAIQFKNQRYKIIQEAKRQWLNAFLNVYELKIREYQEQYEYQLTKLQTQLLRSAGSLIYNHIQEYISYQTEKLKKDVYKGMFIFRRKVRQRHLRSYAAKNSIGVSPESYLDLISNPFNPREWNHLSLGPSCIRFNQSAIRPRKQQEIEIRNEHKDISTKVQDYLVEHHHIPRTIPILKQYGNHLLDYLNRCYFTPLLHRDRVQALEQVRTITSIRQKIKQHNLIIRQTDKSNIFYIGSTTEFQKKAKNFFSDTNAFVTLSYNPFNEIFDKAIQLLNKLASKKLILQWPYKKMMPDPTKCELAHLYFNPKTHKDGIPVRPIENTIHASTRNISKFLDRIIRPVFDNVCATTTIIDGASLIKQLNTYVNKCLLKPSTLLCTFDIHNLYTMLPQDEAVDILIEFLQIHGYTKVKSINLETIRALASVVLKENVFVYEKRIYKQVIGGAMGSSFTLTLANIFMWKWQKELVRRQDMSGEFYGRYIDDVFMIWNRSEKELIKLLDEANTWHPNIKLDYKIGQCLPFLDVLLANNNGILSTSVYHKPATEPYVVPYKSDHPRHVFRNVIQTALTRAIRYSSTFEAYQQEKCQIRLMLLYNEYPPSYIEKQFEKFYFQYVSSLALLSPSFNNEKEFFLMHNKLLDQPTARQSQVAQSAARADLHTYQMNDTNIQTKKIFQPTEYQQNNKASRLIIHYVHEKRFHSFKRDMHQVYDSIFQNTPVADTKMIVGNRNRRDAKHELIRKRPKRSLLKNIPKMSNYYTHINHY</sequence>
<feature type="domain" description="Reverse transcriptase" evidence="2">
    <location>
        <begin position="641"/>
        <end position="890"/>
    </location>
</feature>
<feature type="region of interest" description="Disordered" evidence="1">
    <location>
        <begin position="12"/>
        <end position="33"/>
    </location>
</feature>
<name>A0A814ZSW6_ADIRI</name>
<dbReference type="AlphaFoldDB" id="A0A814ZSW6"/>
<comment type="caution">
    <text evidence="3">The sequence shown here is derived from an EMBL/GenBank/DDBJ whole genome shotgun (WGS) entry which is preliminary data.</text>
</comment>
<feature type="compositionally biased region" description="Basic residues" evidence="1">
    <location>
        <begin position="19"/>
        <end position="33"/>
    </location>
</feature>
<protein>
    <recommendedName>
        <fullName evidence="2">Reverse transcriptase domain-containing protein</fullName>
    </recommendedName>
</protein>
<evidence type="ECO:0000313" key="3">
    <source>
        <dbReference type="EMBL" id="CAF1249523.1"/>
    </source>
</evidence>
<reference evidence="3" key="1">
    <citation type="submission" date="2021-02" db="EMBL/GenBank/DDBJ databases">
        <authorList>
            <person name="Nowell W R."/>
        </authorList>
    </citation>
    <scope>NUCLEOTIDE SEQUENCE</scope>
</reference>
<dbReference type="EMBL" id="CAJNOJ010000179">
    <property type="protein sequence ID" value="CAF1249523.1"/>
    <property type="molecule type" value="Genomic_DNA"/>
</dbReference>